<evidence type="ECO:0000256" key="3">
    <source>
        <dbReference type="SAM" id="MobiDB-lite"/>
    </source>
</evidence>
<dbReference type="STRING" id="75743.A0A401PJ39"/>
<sequence length="168" mass="18428">MFMAATNYLPTQVSGIINQDRAFATVRLNFSGQRTICMLTMIQKLPRLLVAASDGFLYIYNLDPHDGGECVLINRHRLHSDDDNIDTAKSDFTPSSSPTYAATVAKTSSVPSSSTTPGYSEDGGILHGEIIPEHELAAGPLHLDDETEFPPIYSCRGSHSEKKKKLRD</sequence>
<evidence type="ECO:0000313" key="4">
    <source>
        <dbReference type="EMBL" id="GCB73144.1"/>
    </source>
</evidence>
<feature type="region of interest" description="Disordered" evidence="3">
    <location>
        <begin position="106"/>
        <end position="126"/>
    </location>
</feature>
<evidence type="ECO:0000313" key="5">
    <source>
        <dbReference type="Proteomes" id="UP000288216"/>
    </source>
</evidence>
<comment type="caution">
    <text evidence="4">The sequence shown here is derived from an EMBL/GenBank/DDBJ whole genome shotgun (WGS) entry which is preliminary data.</text>
</comment>
<keyword evidence="2" id="KW-0677">Repeat</keyword>
<organism evidence="4 5">
    <name type="scientific">Scyliorhinus torazame</name>
    <name type="common">Cloudy catshark</name>
    <name type="synonym">Catulus torazame</name>
    <dbReference type="NCBI Taxonomy" id="75743"/>
    <lineage>
        <taxon>Eukaryota</taxon>
        <taxon>Metazoa</taxon>
        <taxon>Chordata</taxon>
        <taxon>Craniata</taxon>
        <taxon>Vertebrata</taxon>
        <taxon>Chondrichthyes</taxon>
        <taxon>Elasmobranchii</taxon>
        <taxon>Galeomorphii</taxon>
        <taxon>Galeoidea</taxon>
        <taxon>Carcharhiniformes</taxon>
        <taxon>Scyliorhinidae</taxon>
        <taxon>Scyliorhinus</taxon>
    </lineage>
</organism>
<evidence type="ECO:0008006" key="6">
    <source>
        <dbReference type="Google" id="ProtNLM"/>
    </source>
</evidence>
<feature type="region of interest" description="Disordered" evidence="3">
    <location>
        <begin position="149"/>
        <end position="168"/>
    </location>
</feature>
<feature type="compositionally biased region" description="Low complexity" evidence="3">
    <location>
        <begin position="106"/>
        <end position="117"/>
    </location>
</feature>
<protein>
    <recommendedName>
        <fullName evidence="6">WD repeat domain phosphoinositide-interacting protein 2</fullName>
    </recommendedName>
</protein>
<keyword evidence="5" id="KW-1185">Reference proteome</keyword>
<dbReference type="AlphaFoldDB" id="A0A401PJ39"/>
<accession>A0A401PJ39</accession>
<keyword evidence="1" id="KW-0853">WD repeat</keyword>
<dbReference type="InterPro" id="IPR048720">
    <property type="entry name" value="PROPPIN"/>
</dbReference>
<dbReference type="Proteomes" id="UP000288216">
    <property type="component" value="Unassembled WGS sequence"/>
</dbReference>
<gene>
    <name evidence="4" type="ORF">scyTo_0002374</name>
</gene>
<reference evidence="4 5" key="1">
    <citation type="journal article" date="2018" name="Nat. Ecol. Evol.">
        <title>Shark genomes provide insights into elasmobranch evolution and the origin of vertebrates.</title>
        <authorList>
            <person name="Hara Y"/>
            <person name="Yamaguchi K"/>
            <person name="Onimaru K"/>
            <person name="Kadota M"/>
            <person name="Koyanagi M"/>
            <person name="Keeley SD"/>
            <person name="Tatsumi K"/>
            <person name="Tanaka K"/>
            <person name="Motone F"/>
            <person name="Kageyama Y"/>
            <person name="Nozu R"/>
            <person name="Adachi N"/>
            <person name="Nishimura O"/>
            <person name="Nakagawa R"/>
            <person name="Tanegashima C"/>
            <person name="Kiyatake I"/>
            <person name="Matsumoto R"/>
            <person name="Murakumo K"/>
            <person name="Nishida K"/>
            <person name="Terakita A"/>
            <person name="Kuratani S"/>
            <person name="Sato K"/>
            <person name="Hyodo S Kuraku.S."/>
        </authorList>
    </citation>
    <scope>NUCLEOTIDE SEQUENCE [LARGE SCALE GENOMIC DNA]</scope>
</reference>
<name>A0A401PJ39_SCYTO</name>
<proteinExistence type="predicted"/>
<dbReference type="EMBL" id="BFAA01000595">
    <property type="protein sequence ID" value="GCB73144.1"/>
    <property type="molecule type" value="Genomic_DNA"/>
</dbReference>
<evidence type="ECO:0000256" key="2">
    <source>
        <dbReference type="ARBA" id="ARBA00022737"/>
    </source>
</evidence>
<dbReference type="Pfam" id="PF21032">
    <property type="entry name" value="PROPPIN"/>
    <property type="match status" value="1"/>
</dbReference>
<evidence type="ECO:0000256" key="1">
    <source>
        <dbReference type="ARBA" id="ARBA00022574"/>
    </source>
</evidence>
<dbReference type="OrthoDB" id="1667587at2759"/>